<sequence>SDLVVSLQISSILLRILRLWWFFPLISAVAMTVEERMLDLSLTSSPGAWQCWIRASNVGGVLP</sequence>
<dbReference type="Gramene" id="TuG1812G0400003344.01.T01">
    <property type="protein sequence ID" value="TuG1812G0400003344.01.T01.cds246089"/>
    <property type="gene ID" value="TuG1812G0400003344.01"/>
</dbReference>
<evidence type="ECO:0000313" key="1">
    <source>
        <dbReference type="EnsemblPlants" id="TuG1812G0400003344.01.T01.cds246089"/>
    </source>
</evidence>
<keyword evidence="2" id="KW-1185">Reference proteome</keyword>
<name>A0A8R7Q8T2_TRIUA</name>
<dbReference type="Proteomes" id="UP000015106">
    <property type="component" value="Chromosome 4"/>
</dbReference>
<protein>
    <submittedName>
        <fullName evidence="1">Uncharacterized protein</fullName>
    </submittedName>
</protein>
<accession>A0A8R7Q8T2</accession>
<organism evidence="1 2">
    <name type="scientific">Triticum urartu</name>
    <name type="common">Red wild einkorn</name>
    <name type="synonym">Crithodium urartu</name>
    <dbReference type="NCBI Taxonomy" id="4572"/>
    <lineage>
        <taxon>Eukaryota</taxon>
        <taxon>Viridiplantae</taxon>
        <taxon>Streptophyta</taxon>
        <taxon>Embryophyta</taxon>
        <taxon>Tracheophyta</taxon>
        <taxon>Spermatophyta</taxon>
        <taxon>Magnoliopsida</taxon>
        <taxon>Liliopsida</taxon>
        <taxon>Poales</taxon>
        <taxon>Poaceae</taxon>
        <taxon>BOP clade</taxon>
        <taxon>Pooideae</taxon>
        <taxon>Triticodae</taxon>
        <taxon>Triticeae</taxon>
        <taxon>Triticinae</taxon>
        <taxon>Triticum</taxon>
    </lineage>
</organism>
<dbReference type="AlphaFoldDB" id="A0A8R7Q8T2"/>
<evidence type="ECO:0000313" key="2">
    <source>
        <dbReference type="Proteomes" id="UP000015106"/>
    </source>
</evidence>
<reference evidence="2" key="1">
    <citation type="journal article" date="2013" name="Nature">
        <title>Draft genome of the wheat A-genome progenitor Triticum urartu.</title>
        <authorList>
            <person name="Ling H.Q."/>
            <person name="Zhao S."/>
            <person name="Liu D."/>
            <person name="Wang J."/>
            <person name="Sun H."/>
            <person name="Zhang C."/>
            <person name="Fan H."/>
            <person name="Li D."/>
            <person name="Dong L."/>
            <person name="Tao Y."/>
            <person name="Gao C."/>
            <person name="Wu H."/>
            <person name="Li Y."/>
            <person name="Cui Y."/>
            <person name="Guo X."/>
            <person name="Zheng S."/>
            <person name="Wang B."/>
            <person name="Yu K."/>
            <person name="Liang Q."/>
            <person name="Yang W."/>
            <person name="Lou X."/>
            <person name="Chen J."/>
            <person name="Feng M."/>
            <person name="Jian J."/>
            <person name="Zhang X."/>
            <person name="Luo G."/>
            <person name="Jiang Y."/>
            <person name="Liu J."/>
            <person name="Wang Z."/>
            <person name="Sha Y."/>
            <person name="Zhang B."/>
            <person name="Wu H."/>
            <person name="Tang D."/>
            <person name="Shen Q."/>
            <person name="Xue P."/>
            <person name="Zou S."/>
            <person name="Wang X."/>
            <person name="Liu X."/>
            <person name="Wang F."/>
            <person name="Yang Y."/>
            <person name="An X."/>
            <person name="Dong Z."/>
            <person name="Zhang K."/>
            <person name="Zhang X."/>
            <person name="Luo M.C."/>
            <person name="Dvorak J."/>
            <person name="Tong Y."/>
            <person name="Wang J."/>
            <person name="Yang H."/>
            <person name="Li Z."/>
            <person name="Wang D."/>
            <person name="Zhang A."/>
            <person name="Wang J."/>
        </authorList>
    </citation>
    <scope>NUCLEOTIDE SEQUENCE</scope>
    <source>
        <strain evidence="2">cv. G1812</strain>
    </source>
</reference>
<proteinExistence type="predicted"/>
<reference evidence="1" key="2">
    <citation type="submission" date="2018-03" db="EMBL/GenBank/DDBJ databases">
        <title>The Triticum urartu genome reveals the dynamic nature of wheat genome evolution.</title>
        <authorList>
            <person name="Ling H."/>
            <person name="Ma B."/>
            <person name="Shi X."/>
            <person name="Liu H."/>
            <person name="Dong L."/>
            <person name="Sun H."/>
            <person name="Cao Y."/>
            <person name="Gao Q."/>
            <person name="Zheng S."/>
            <person name="Li Y."/>
            <person name="Yu Y."/>
            <person name="Du H."/>
            <person name="Qi M."/>
            <person name="Li Y."/>
            <person name="Yu H."/>
            <person name="Cui Y."/>
            <person name="Wang N."/>
            <person name="Chen C."/>
            <person name="Wu H."/>
            <person name="Zhao Y."/>
            <person name="Zhang J."/>
            <person name="Li Y."/>
            <person name="Zhou W."/>
            <person name="Zhang B."/>
            <person name="Hu W."/>
            <person name="Eijk M."/>
            <person name="Tang J."/>
            <person name="Witsenboer H."/>
            <person name="Zhao S."/>
            <person name="Li Z."/>
            <person name="Zhang A."/>
            <person name="Wang D."/>
            <person name="Liang C."/>
        </authorList>
    </citation>
    <scope>NUCLEOTIDE SEQUENCE [LARGE SCALE GENOMIC DNA]</scope>
    <source>
        <strain evidence="1">cv. G1812</strain>
    </source>
</reference>
<reference evidence="1" key="3">
    <citation type="submission" date="2022-06" db="UniProtKB">
        <authorList>
            <consortium name="EnsemblPlants"/>
        </authorList>
    </citation>
    <scope>IDENTIFICATION</scope>
</reference>
<dbReference type="EnsemblPlants" id="TuG1812G0400003344.01.T01">
    <property type="protein sequence ID" value="TuG1812G0400003344.01.T01.cds246089"/>
    <property type="gene ID" value="TuG1812G0400003344.01"/>
</dbReference>